<name>A0AAV7T818_PLEWA</name>
<evidence type="ECO:0008006" key="4">
    <source>
        <dbReference type="Google" id="ProtNLM"/>
    </source>
</evidence>
<proteinExistence type="predicted"/>
<comment type="caution">
    <text evidence="2">The sequence shown here is derived from an EMBL/GenBank/DDBJ whole genome shotgun (WGS) entry which is preliminary data.</text>
</comment>
<feature type="chain" id="PRO_5044000925" description="Secreted protein" evidence="1">
    <location>
        <begin position="24"/>
        <end position="91"/>
    </location>
</feature>
<keyword evidence="1" id="KW-0732">Signal</keyword>
<accession>A0AAV7T818</accession>
<evidence type="ECO:0000313" key="2">
    <source>
        <dbReference type="EMBL" id="KAJ1172747.1"/>
    </source>
</evidence>
<sequence length="91" mass="10545">MGCWAAGWVLWSALCGWGGFVWRKHILCFRVPDCFSCGCDGEVSAMFRRVTGFTQEEHAKERRTQVVGTKCEKQTRQNKEKQVLFGQRDRK</sequence>
<evidence type="ECO:0000256" key="1">
    <source>
        <dbReference type="SAM" id="SignalP"/>
    </source>
</evidence>
<keyword evidence="3" id="KW-1185">Reference proteome</keyword>
<dbReference type="Proteomes" id="UP001066276">
    <property type="component" value="Chromosome 4_1"/>
</dbReference>
<dbReference type="EMBL" id="JANPWB010000007">
    <property type="protein sequence ID" value="KAJ1172747.1"/>
    <property type="molecule type" value="Genomic_DNA"/>
</dbReference>
<reference evidence="2" key="1">
    <citation type="journal article" date="2022" name="bioRxiv">
        <title>Sequencing and chromosome-scale assembly of the giantPleurodeles waltlgenome.</title>
        <authorList>
            <person name="Brown T."/>
            <person name="Elewa A."/>
            <person name="Iarovenko S."/>
            <person name="Subramanian E."/>
            <person name="Araus A.J."/>
            <person name="Petzold A."/>
            <person name="Susuki M."/>
            <person name="Suzuki K.-i.T."/>
            <person name="Hayashi T."/>
            <person name="Toyoda A."/>
            <person name="Oliveira C."/>
            <person name="Osipova E."/>
            <person name="Leigh N.D."/>
            <person name="Simon A."/>
            <person name="Yun M.H."/>
        </authorList>
    </citation>
    <scope>NUCLEOTIDE SEQUENCE</scope>
    <source>
        <strain evidence="2">20211129_DDA</strain>
        <tissue evidence="2">Liver</tissue>
    </source>
</reference>
<gene>
    <name evidence="2" type="ORF">NDU88_004589</name>
</gene>
<evidence type="ECO:0000313" key="3">
    <source>
        <dbReference type="Proteomes" id="UP001066276"/>
    </source>
</evidence>
<feature type="signal peptide" evidence="1">
    <location>
        <begin position="1"/>
        <end position="23"/>
    </location>
</feature>
<dbReference type="AlphaFoldDB" id="A0AAV7T818"/>
<organism evidence="2 3">
    <name type="scientific">Pleurodeles waltl</name>
    <name type="common">Iberian ribbed newt</name>
    <dbReference type="NCBI Taxonomy" id="8319"/>
    <lineage>
        <taxon>Eukaryota</taxon>
        <taxon>Metazoa</taxon>
        <taxon>Chordata</taxon>
        <taxon>Craniata</taxon>
        <taxon>Vertebrata</taxon>
        <taxon>Euteleostomi</taxon>
        <taxon>Amphibia</taxon>
        <taxon>Batrachia</taxon>
        <taxon>Caudata</taxon>
        <taxon>Salamandroidea</taxon>
        <taxon>Salamandridae</taxon>
        <taxon>Pleurodelinae</taxon>
        <taxon>Pleurodeles</taxon>
    </lineage>
</organism>
<protein>
    <recommendedName>
        <fullName evidence="4">Secreted protein</fullName>
    </recommendedName>
</protein>